<sequence length="71" mass="7568">MPMDCASRPLEKSQSRTRRVFILSRAGSGNVRLRGLGHFGLSLLREEAPIDGPGPAPACVPQTGRPSGQLL</sequence>
<evidence type="ECO:0000313" key="2">
    <source>
        <dbReference type="EMBL" id="VEL43940.1"/>
    </source>
</evidence>
<keyword evidence="3" id="KW-1185">Reference proteome</keyword>
<name>A0A3S5BDN9_9PLAT</name>
<gene>
    <name evidence="2" type="ORF">PXEA_LOCUS37380</name>
</gene>
<evidence type="ECO:0000256" key="1">
    <source>
        <dbReference type="SAM" id="MobiDB-lite"/>
    </source>
</evidence>
<feature type="region of interest" description="Disordered" evidence="1">
    <location>
        <begin position="50"/>
        <end position="71"/>
    </location>
</feature>
<accession>A0A3S5BDN9</accession>
<dbReference type="EMBL" id="CAAALY010287087">
    <property type="protein sequence ID" value="VEL43940.1"/>
    <property type="molecule type" value="Genomic_DNA"/>
</dbReference>
<proteinExistence type="predicted"/>
<dbReference type="Proteomes" id="UP000784294">
    <property type="component" value="Unassembled WGS sequence"/>
</dbReference>
<reference evidence="2" key="1">
    <citation type="submission" date="2018-11" db="EMBL/GenBank/DDBJ databases">
        <authorList>
            <consortium name="Pathogen Informatics"/>
        </authorList>
    </citation>
    <scope>NUCLEOTIDE SEQUENCE</scope>
</reference>
<protein>
    <submittedName>
        <fullName evidence="2">Uncharacterized protein</fullName>
    </submittedName>
</protein>
<evidence type="ECO:0000313" key="3">
    <source>
        <dbReference type="Proteomes" id="UP000784294"/>
    </source>
</evidence>
<comment type="caution">
    <text evidence="2">The sequence shown here is derived from an EMBL/GenBank/DDBJ whole genome shotgun (WGS) entry which is preliminary data.</text>
</comment>
<dbReference type="AlphaFoldDB" id="A0A3S5BDN9"/>
<organism evidence="2 3">
    <name type="scientific">Protopolystoma xenopodis</name>
    <dbReference type="NCBI Taxonomy" id="117903"/>
    <lineage>
        <taxon>Eukaryota</taxon>
        <taxon>Metazoa</taxon>
        <taxon>Spiralia</taxon>
        <taxon>Lophotrochozoa</taxon>
        <taxon>Platyhelminthes</taxon>
        <taxon>Monogenea</taxon>
        <taxon>Polyopisthocotylea</taxon>
        <taxon>Polystomatidea</taxon>
        <taxon>Polystomatidae</taxon>
        <taxon>Protopolystoma</taxon>
    </lineage>
</organism>